<dbReference type="GeneID" id="108864441"/>
<dbReference type="RefSeq" id="XP_018495596.1">
    <property type="nucleotide sequence ID" value="XM_018640080.1"/>
</dbReference>
<protein>
    <submittedName>
        <fullName evidence="3">Uncharacterized protein LOC108864441</fullName>
    </submittedName>
</protein>
<evidence type="ECO:0000256" key="1">
    <source>
        <dbReference type="SAM" id="MobiDB-lite"/>
    </source>
</evidence>
<evidence type="ECO:0000313" key="3">
    <source>
        <dbReference type="RefSeq" id="XP_018495596.1"/>
    </source>
</evidence>
<feature type="region of interest" description="Disordered" evidence="1">
    <location>
        <begin position="236"/>
        <end position="259"/>
    </location>
</feature>
<proteinExistence type="predicted"/>
<evidence type="ECO:0000313" key="2">
    <source>
        <dbReference type="Proteomes" id="UP000694867"/>
    </source>
</evidence>
<sequence length="259" mass="28497">MADEKPIWISIDESTDVTGRFVARVIIGTPENTESPSFLLIAENLDATNHSTIAQVFTKSLALLWPDRIRYEKVLLFVSDRASYMKEAGCALKVLFPRSVHVPCSSHAVNRVAEERVVLKSAARFTKFRESVPGVPLPPQPVLTRWGTWLKAGVYYAENFDAFSTVVNSLDGYDTASTLATQQIPKESSLPENLAFIRAHSEGLPGGIENMENKGAPLVDSIRFFEIADVLEHGVSSDAAPAPPRDSNPQSIRHSSTHH</sequence>
<feature type="compositionally biased region" description="Polar residues" evidence="1">
    <location>
        <begin position="247"/>
        <end position="259"/>
    </location>
</feature>
<dbReference type="KEGG" id="goe:108864441"/>
<keyword evidence="2" id="KW-1185">Reference proteome</keyword>
<name>A0AAJ7PA38_9ACAR</name>
<organism evidence="2 3">
    <name type="scientific">Galendromus occidentalis</name>
    <name type="common">western predatory mite</name>
    <dbReference type="NCBI Taxonomy" id="34638"/>
    <lineage>
        <taxon>Eukaryota</taxon>
        <taxon>Metazoa</taxon>
        <taxon>Ecdysozoa</taxon>
        <taxon>Arthropoda</taxon>
        <taxon>Chelicerata</taxon>
        <taxon>Arachnida</taxon>
        <taxon>Acari</taxon>
        <taxon>Parasitiformes</taxon>
        <taxon>Mesostigmata</taxon>
        <taxon>Gamasina</taxon>
        <taxon>Phytoseioidea</taxon>
        <taxon>Phytoseiidae</taxon>
        <taxon>Typhlodrominae</taxon>
        <taxon>Galendromus</taxon>
    </lineage>
</organism>
<dbReference type="Proteomes" id="UP000694867">
    <property type="component" value="Unplaced"/>
</dbReference>
<accession>A0AAJ7PA38</accession>
<dbReference type="InterPro" id="IPR012337">
    <property type="entry name" value="RNaseH-like_sf"/>
</dbReference>
<dbReference type="SUPFAM" id="SSF53098">
    <property type="entry name" value="Ribonuclease H-like"/>
    <property type="match status" value="1"/>
</dbReference>
<gene>
    <name evidence="3" type="primary">LOC108864441</name>
</gene>
<dbReference type="AlphaFoldDB" id="A0AAJ7PA38"/>
<reference evidence="3" key="1">
    <citation type="submission" date="2025-08" db="UniProtKB">
        <authorList>
            <consortium name="RefSeq"/>
        </authorList>
    </citation>
    <scope>IDENTIFICATION</scope>
</reference>